<dbReference type="Proteomes" id="UP000030136">
    <property type="component" value="Unassembled WGS sequence"/>
</dbReference>
<comment type="subcellular location">
    <subcellularLocation>
        <location evidence="1 9">Cytoplasm</location>
    </subcellularLocation>
</comment>
<dbReference type="STRING" id="393921.HQ45_09260"/>
<comment type="cofactor">
    <cofactor evidence="9">
        <name>FMN</name>
        <dbReference type="ChEBI" id="CHEBI:58210"/>
    </cofactor>
    <text evidence="9">Binds 1 FMN per subunit.</text>
</comment>
<protein>
    <recommendedName>
        <fullName evidence="9">Dihydroorotate dehydrogenase</fullName>
        <shortName evidence="9">DHOD</shortName>
        <shortName evidence="9">DHODase</shortName>
        <shortName evidence="9">DHOdehase</shortName>
        <ecNumber evidence="9">1.3.-.-</ecNumber>
    </recommendedName>
</protein>
<dbReference type="KEGG" id="pcre:NCTC12858_01373"/>
<evidence type="ECO:0000313" key="13">
    <source>
        <dbReference type="Proteomes" id="UP000030136"/>
    </source>
</evidence>
<dbReference type="eggNOG" id="COG0167">
    <property type="taxonomic scope" value="Bacteria"/>
</dbReference>
<dbReference type="CDD" id="cd04740">
    <property type="entry name" value="DHOD_1B_like"/>
    <property type="match status" value="1"/>
</dbReference>
<dbReference type="UniPathway" id="UPA00070"/>
<comment type="similarity">
    <text evidence="3 9">Belongs to the dihydroorotate dehydrogenase family. Type 1 subfamily.</text>
</comment>
<comment type="caution">
    <text evidence="9">Lacks conserved residue(s) required for the propagation of feature annotation.</text>
</comment>
<dbReference type="InterPro" id="IPR013785">
    <property type="entry name" value="Aldolase_TIM"/>
</dbReference>
<comment type="catalytic activity">
    <reaction evidence="9">
        <text>(S)-dihydroorotate + A = orotate + AH2</text>
        <dbReference type="Rhea" id="RHEA:18073"/>
        <dbReference type="ChEBI" id="CHEBI:13193"/>
        <dbReference type="ChEBI" id="CHEBI:17499"/>
        <dbReference type="ChEBI" id="CHEBI:30839"/>
        <dbReference type="ChEBI" id="CHEBI:30864"/>
    </reaction>
</comment>
<dbReference type="HAMAP" id="MF_00224">
    <property type="entry name" value="DHO_dh_type1"/>
    <property type="match status" value="1"/>
</dbReference>
<keyword evidence="7 9" id="KW-0665">Pyrimidine biosynthesis</keyword>
<dbReference type="NCBIfam" id="TIGR01037">
    <property type="entry name" value="pyrD_sub1_fam"/>
    <property type="match status" value="1"/>
</dbReference>
<dbReference type="PIRSF" id="PIRSF000164">
    <property type="entry name" value="DHO_oxidase"/>
    <property type="match status" value="1"/>
</dbReference>
<name>A0A0A2FFQ5_9PORP</name>
<dbReference type="GO" id="GO:0044205">
    <property type="term" value="P:'de novo' UMP biosynthetic process"/>
    <property type="evidence" value="ECO:0007669"/>
    <property type="project" value="UniProtKB-UniRule"/>
</dbReference>
<dbReference type="InterPro" id="IPR033888">
    <property type="entry name" value="DHOD_1B"/>
</dbReference>
<dbReference type="AlphaFoldDB" id="A0A0A2FFQ5"/>
<dbReference type="GO" id="GO:0005737">
    <property type="term" value="C:cytoplasm"/>
    <property type="evidence" value="ECO:0007669"/>
    <property type="project" value="UniProtKB-SubCell"/>
</dbReference>
<evidence type="ECO:0000256" key="9">
    <source>
        <dbReference type="HAMAP-Rule" id="MF_00224"/>
    </source>
</evidence>
<feature type="binding site" evidence="9">
    <location>
        <position position="165"/>
    </location>
    <ligand>
        <name>FMN</name>
        <dbReference type="ChEBI" id="CHEBI:58210"/>
    </ligand>
</feature>
<feature type="binding site" evidence="9">
    <location>
        <position position="127"/>
    </location>
    <ligand>
        <name>FMN</name>
        <dbReference type="ChEBI" id="CHEBI:58210"/>
    </ligand>
</feature>
<dbReference type="InterPro" id="IPR001295">
    <property type="entry name" value="Dihydroorotate_DH_CS"/>
</dbReference>
<feature type="binding site" evidence="9">
    <location>
        <begin position="69"/>
        <end position="73"/>
    </location>
    <ligand>
        <name>substrate</name>
    </ligand>
</feature>
<dbReference type="PANTHER" id="PTHR48109">
    <property type="entry name" value="DIHYDROOROTATE DEHYDROGENASE (QUINONE), MITOCHONDRIAL-RELATED"/>
    <property type="match status" value="1"/>
</dbReference>
<dbReference type="RefSeq" id="WP_036888773.1">
    <property type="nucleotide sequence ID" value="NZ_FUXH01000004.1"/>
</dbReference>
<dbReference type="FunFam" id="3.20.20.70:FF:000027">
    <property type="entry name" value="Dihydropyrimidine dehydrogenase [NADP(+)]"/>
    <property type="match status" value="1"/>
</dbReference>
<feature type="binding site" evidence="9">
    <location>
        <position position="217"/>
    </location>
    <ligand>
        <name>FMN</name>
        <dbReference type="ChEBI" id="CHEBI:58210"/>
    </ligand>
</feature>
<dbReference type="PROSITE" id="PS00911">
    <property type="entry name" value="DHODEHASE_1"/>
    <property type="match status" value="1"/>
</dbReference>
<comment type="pathway">
    <text evidence="2 9">Pyrimidine metabolism; UMP biosynthesis via de novo pathway.</text>
</comment>
<dbReference type="GO" id="GO:0004152">
    <property type="term" value="F:dihydroorotate dehydrogenase activity"/>
    <property type="evidence" value="ECO:0007669"/>
    <property type="project" value="UniProtKB-UniRule"/>
</dbReference>
<evidence type="ECO:0000256" key="2">
    <source>
        <dbReference type="ARBA" id="ARBA00004725"/>
    </source>
</evidence>
<dbReference type="EMBL" id="LS483447">
    <property type="protein sequence ID" value="SQH73512.1"/>
    <property type="molecule type" value="Genomic_DNA"/>
</dbReference>
<feature type="binding site" evidence="9">
    <location>
        <position position="191"/>
    </location>
    <ligand>
        <name>FMN</name>
        <dbReference type="ChEBI" id="CHEBI:58210"/>
    </ligand>
</feature>
<accession>A0A0A2FFQ5</accession>
<dbReference type="InterPro" id="IPR049622">
    <property type="entry name" value="Dihydroorotate_DH_I"/>
</dbReference>
<dbReference type="InterPro" id="IPR012135">
    <property type="entry name" value="Dihydroorotate_DH_1_2"/>
</dbReference>
<dbReference type="InterPro" id="IPR005720">
    <property type="entry name" value="Dihydroorotate_DH_cat"/>
</dbReference>
<evidence type="ECO:0000259" key="10">
    <source>
        <dbReference type="Pfam" id="PF01180"/>
    </source>
</evidence>
<sequence length="303" mass="31846">MAQTAVNIGGLKLKNPIMTASGTFGYGTEFSDLMDISSLGGIVVKGTTLHHREGNPYPRMAETASGMLNAVGLQNKGVDYFAEHIYPTLEAYNTEFIVNVSGSRIEDYAETARKVAQLDRIHAIELNISCPNVKEGGMAFGVCPPSAAEVVAAVRASYPKTLIVKLSPNVSDICAIARAVEAAGADAVSLINTLLGMAIDVRSRKPILSTITGGLSGPAIKPVALRMVWQVAQAVSVPVIGMGGISCIEDVVAFLLAGATAIQVGYYNFVDPTVSGRLVQELNNYLESEGISDVNELIGGLIC</sequence>
<evidence type="ECO:0000313" key="12">
    <source>
        <dbReference type="EMBL" id="SQH73512.1"/>
    </source>
</evidence>
<feature type="domain" description="Dihydroorotate dehydrogenase catalytic" evidence="10">
    <location>
        <begin position="5"/>
        <end position="286"/>
    </location>
</feature>
<evidence type="ECO:0000313" key="11">
    <source>
        <dbReference type="EMBL" id="KGN95877.1"/>
    </source>
</evidence>
<reference evidence="11 13" key="1">
    <citation type="submission" date="2014-08" db="EMBL/GenBank/DDBJ databases">
        <title>Porphyromonas crevioricanis strain:COT-253_OH1447 Genome sequencing.</title>
        <authorList>
            <person name="Wallis C."/>
            <person name="Deusch O."/>
            <person name="O'Flynn C."/>
            <person name="Davis I."/>
            <person name="Jospin G."/>
            <person name="Darling A.E."/>
            <person name="Coil D.A."/>
            <person name="Alexiev A."/>
            <person name="Horsfall A."/>
            <person name="Kirkwood N."/>
            <person name="Harris S."/>
            <person name="Eisen J.A."/>
        </authorList>
    </citation>
    <scope>NUCLEOTIDE SEQUENCE [LARGE SCALE GENOMIC DNA]</scope>
    <source>
        <strain evidence="13">COT-253 OH1447</strain>
        <strain evidence="11">COT-253_OH1447</strain>
    </source>
</reference>
<organism evidence="12 14">
    <name type="scientific">Porphyromonas crevioricanis</name>
    <dbReference type="NCBI Taxonomy" id="393921"/>
    <lineage>
        <taxon>Bacteria</taxon>
        <taxon>Pseudomonadati</taxon>
        <taxon>Bacteroidota</taxon>
        <taxon>Bacteroidia</taxon>
        <taxon>Bacteroidales</taxon>
        <taxon>Porphyromonadaceae</taxon>
        <taxon>Porphyromonas</taxon>
    </lineage>
</organism>
<evidence type="ECO:0000256" key="1">
    <source>
        <dbReference type="ARBA" id="ARBA00004496"/>
    </source>
</evidence>
<dbReference type="NCBIfam" id="NF005574">
    <property type="entry name" value="PRK07259.1"/>
    <property type="match status" value="1"/>
</dbReference>
<keyword evidence="4 9" id="KW-0963">Cytoplasm</keyword>
<evidence type="ECO:0000256" key="5">
    <source>
        <dbReference type="ARBA" id="ARBA00022630"/>
    </source>
</evidence>
<feature type="binding site" evidence="9">
    <location>
        <begin position="243"/>
        <end position="244"/>
    </location>
    <ligand>
        <name>FMN</name>
        <dbReference type="ChEBI" id="CHEBI:58210"/>
    </ligand>
</feature>
<dbReference type="OrthoDB" id="9794954at2"/>
<proteinExistence type="inferred from homology"/>
<feature type="active site" description="Nucleophile" evidence="9">
    <location>
        <position position="130"/>
    </location>
</feature>
<feature type="binding site" evidence="9">
    <location>
        <position position="99"/>
    </location>
    <ligand>
        <name>FMN</name>
        <dbReference type="ChEBI" id="CHEBI:58210"/>
    </ligand>
</feature>
<feature type="binding site" evidence="9">
    <location>
        <position position="21"/>
    </location>
    <ligand>
        <name>FMN</name>
        <dbReference type="ChEBI" id="CHEBI:58210"/>
    </ligand>
</feature>
<dbReference type="PANTHER" id="PTHR48109:SF1">
    <property type="entry name" value="DIHYDROOROTATE DEHYDROGENASE (FUMARATE)"/>
    <property type="match status" value="1"/>
</dbReference>
<comment type="function">
    <text evidence="9">Catalyzes the conversion of dihydroorotate to orotate.</text>
</comment>
<dbReference type="GO" id="GO:0006207">
    <property type="term" value="P:'de novo' pyrimidine nucleobase biosynthetic process"/>
    <property type="evidence" value="ECO:0007669"/>
    <property type="project" value="InterPro"/>
</dbReference>
<keyword evidence="8 9" id="KW-0560">Oxidoreductase</keyword>
<dbReference type="Gene3D" id="3.20.20.70">
    <property type="entry name" value="Aldolase class I"/>
    <property type="match status" value="1"/>
</dbReference>
<dbReference type="InterPro" id="IPR024920">
    <property type="entry name" value="Dihydroorotate_DH_1"/>
</dbReference>
<gene>
    <name evidence="12" type="primary">pyrD_2</name>
    <name evidence="9" type="synonym">pyrD</name>
    <name evidence="11" type="ORF">HQ38_02615</name>
    <name evidence="12" type="ORF">NCTC12858_01373</name>
</gene>
<dbReference type="SUPFAM" id="SSF51395">
    <property type="entry name" value="FMN-linked oxidoreductases"/>
    <property type="match status" value="1"/>
</dbReference>
<dbReference type="EC" id="1.3.-.-" evidence="9"/>
<evidence type="ECO:0000256" key="3">
    <source>
        <dbReference type="ARBA" id="ARBA00008008"/>
    </source>
</evidence>
<dbReference type="Proteomes" id="UP000249300">
    <property type="component" value="Chromosome 1"/>
</dbReference>
<dbReference type="Pfam" id="PF01180">
    <property type="entry name" value="DHO_dh"/>
    <property type="match status" value="1"/>
</dbReference>
<evidence type="ECO:0000256" key="8">
    <source>
        <dbReference type="ARBA" id="ARBA00023002"/>
    </source>
</evidence>
<keyword evidence="5 9" id="KW-0285">Flavoprotein</keyword>
<feature type="binding site" evidence="9">
    <location>
        <position position="45"/>
    </location>
    <ligand>
        <name>substrate</name>
    </ligand>
</feature>
<feature type="binding site" evidence="9">
    <location>
        <begin position="45"/>
        <end position="46"/>
    </location>
    <ligand>
        <name>FMN</name>
        <dbReference type="ChEBI" id="CHEBI:58210"/>
    </ligand>
</feature>
<evidence type="ECO:0000256" key="6">
    <source>
        <dbReference type="ARBA" id="ARBA00022643"/>
    </source>
</evidence>
<dbReference type="InterPro" id="IPR050074">
    <property type="entry name" value="DHO_dehydrogenase"/>
</dbReference>
<keyword evidence="6 9" id="KW-0288">FMN</keyword>
<dbReference type="EMBL" id="JQJC01000009">
    <property type="protein sequence ID" value="KGN95877.1"/>
    <property type="molecule type" value="Genomic_DNA"/>
</dbReference>
<reference evidence="12 14" key="2">
    <citation type="submission" date="2018-06" db="EMBL/GenBank/DDBJ databases">
        <authorList>
            <consortium name="Pathogen Informatics"/>
            <person name="Doyle S."/>
        </authorList>
    </citation>
    <scope>NUCLEOTIDE SEQUENCE [LARGE SCALE GENOMIC DNA]</scope>
    <source>
        <strain evidence="12 14">NCTC12858</strain>
    </source>
</reference>
<evidence type="ECO:0000256" key="7">
    <source>
        <dbReference type="ARBA" id="ARBA00022975"/>
    </source>
</evidence>
<feature type="binding site" evidence="9">
    <location>
        <begin position="192"/>
        <end position="193"/>
    </location>
    <ligand>
        <name>substrate</name>
    </ligand>
</feature>
<evidence type="ECO:0000313" key="14">
    <source>
        <dbReference type="Proteomes" id="UP000249300"/>
    </source>
</evidence>
<keyword evidence="14" id="KW-1185">Reference proteome</keyword>
<evidence type="ECO:0000256" key="4">
    <source>
        <dbReference type="ARBA" id="ARBA00022490"/>
    </source>
</evidence>
<feature type="binding site" evidence="9">
    <location>
        <position position="127"/>
    </location>
    <ligand>
        <name>substrate</name>
    </ligand>
</feature>